<dbReference type="Pfam" id="PF07884">
    <property type="entry name" value="VKOR"/>
    <property type="match status" value="1"/>
</dbReference>
<evidence type="ECO:0000313" key="12">
    <source>
        <dbReference type="EMBL" id="PJA41102.1"/>
    </source>
</evidence>
<dbReference type="AlphaFoldDB" id="A0A2M7X4M0"/>
<dbReference type="GO" id="GO:0016020">
    <property type="term" value="C:membrane"/>
    <property type="evidence" value="ECO:0007669"/>
    <property type="project" value="UniProtKB-SubCell"/>
</dbReference>
<keyword evidence="9" id="KW-0676">Redox-active center</keyword>
<comment type="caution">
    <text evidence="12">The sequence shown here is derived from an EMBL/GenBank/DDBJ whole genome shotgun (WGS) entry which is preliminary data.</text>
</comment>
<proteinExistence type="inferred from homology"/>
<evidence type="ECO:0000256" key="10">
    <source>
        <dbReference type="SAM" id="Phobius"/>
    </source>
</evidence>
<keyword evidence="8" id="KW-1015">Disulfide bond</keyword>
<dbReference type="SMART" id="SM00756">
    <property type="entry name" value="VKc"/>
    <property type="match status" value="1"/>
</dbReference>
<dbReference type="CDD" id="cd12916">
    <property type="entry name" value="VKOR_1"/>
    <property type="match status" value="1"/>
</dbReference>
<evidence type="ECO:0000256" key="7">
    <source>
        <dbReference type="ARBA" id="ARBA00023136"/>
    </source>
</evidence>
<reference evidence="13" key="1">
    <citation type="submission" date="2017-09" db="EMBL/GenBank/DDBJ databases">
        <title>Depth-based differentiation of microbial function through sediment-hosted aquifers and enrichment of novel symbionts in the deep terrestrial subsurface.</title>
        <authorList>
            <person name="Probst A.J."/>
            <person name="Ladd B."/>
            <person name="Jarett J.K."/>
            <person name="Geller-Mcgrath D.E."/>
            <person name="Sieber C.M.K."/>
            <person name="Emerson J.B."/>
            <person name="Anantharaman K."/>
            <person name="Thomas B.C."/>
            <person name="Malmstrom R."/>
            <person name="Stieglmeier M."/>
            <person name="Klingl A."/>
            <person name="Woyke T."/>
            <person name="Ryan C.M."/>
            <person name="Banfield J.F."/>
        </authorList>
    </citation>
    <scope>NUCLEOTIDE SEQUENCE [LARGE SCALE GENOMIC DNA]</scope>
</reference>
<feature type="transmembrane region" description="Helical" evidence="10">
    <location>
        <begin position="100"/>
        <end position="122"/>
    </location>
</feature>
<dbReference type="GO" id="GO:0016491">
    <property type="term" value="F:oxidoreductase activity"/>
    <property type="evidence" value="ECO:0007669"/>
    <property type="project" value="UniProtKB-KW"/>
</dbReference>
<keyword evidence="4" id="KW-0874">Quinone</keyword>
<dbReference type="PANTHER" id="PTHR34573">
    <property type="entry name" value="VKC DOMAIN-CONTAINING PROTEIN"/>
    <property type="match status" value="1"/>
</dbReference>
<organism evidence="12 13">
    <name type="scientific">candidate division WWE3 bacterium CG_4_9_14_3_um_filter_34_6</name>
    <dbReference type="NCBI Taxonomy" id="1975079"/>
    <lineage>
        <taxon>Bacteria</taxon>
        <taxon>Katanobacteria</taxon>
    </lineage>
</organism>
<protein>
    <recommendedName>
        <fullName evidence="11">Vitamin K epoxide reductase domain-containing protein</fullName>
    </recommendedName>
</protein>
<keyword evidence="6" id="KW-0560">Oxidoreductase</keyword>
<evidence type="ECO:0000256" key="9">
    <source>
        <dbReference type="ARBA" id="ARBA00023284"/>
    </source>
</evidence>
<dbReference type="GO" id="GO:0048038">
    <property type="term" value="F:quinone binding"/>
    <property type="evidence" value="ECO:0007669"/>
    <property type="project" value="UniProtKB-KW"/>
</dbReference>
<dbReference type="Proteomes" id="UP000230683">
    <property type="component" value="Unassembled WGS sequence"/>
</dbReference>
<name>A0A2M7X4M0_UNCKA</name>
<gene>
    <name evidence="12" type="ORF">CO178_00930</name>
</gene>
<keyword evidence="3 10" id="KW-0812">Transmembrane</keyword>
<evidence type="ECO:0000256" key="3">
    <source>
        <dbReference type="ARBA" id="ARBA00022692"/>
    </source>
</evidence>
<dbReference type="InterPro" id="IPR044698">
    <property type="entry name" value="VKOR/LTO1"/>
</dbReference>
<accession>A0A2M7X4M0</accession>
<feature type="transmembrane region" description="Helical" evidence="10">
    <location>
        <begin position="49"/>
        <end position="70"/>
    </location>
</feature>
<evidence type="ECO:0000256" key="5">
    <source>
        <dbReference type="ARBA" id="ARBA00022989"/>
    </source>
</evidence>
<comment type="similarity">
    <text evidence="2">Belongs to the VKOR family.</text>
</comment>
<dbReference type="PANTHER" id="PTHR34573:SF1">
    <property type="entry name" value="VITAMIN K EPOXIDE REDUCTASE DOMAIN-CONTAINING PROTEIN"/>
    <property type="match status" value="1"/>
</dbReference>
<dbReference type="EMBL" id="PFWY01000044">
    <property type="protein sequence ID" value="PJA41102.1"/>
    <property type="molecule type" value="Genomic_DNA"/>
</dbReference>
<comment type="subcellular location">
    <subcellularLocation>
        <location evidence="1">Membrane</location>
        <topology evidence="1">Multi-pass membrane protein</topology>
    </subcellularLocation>
</comment>
<feature type="transmembrane region" description="Helical" evidence="10">
    <location>
        <begin position="77"/>
        <end position="94"/>
    </location>
</feature>
<dbReference type="InterPro" id="IPR038354">
    <property type="entry name" value="VKOR_sf"/>
</dbReference>
<evidence type="ECO:0000256" key="4">
    <source>
        <dbReference type="ARBA" id="ARBA00022719"/>
    </source>
</evidence>
<keyword evidence="5 10" id="KW-1133">Transmembrane helix</keyword>
<keyword evidence="7 10" id="KW-0472">Membrane</keyword>
<evidence type="ECO:0000256" key="1">
    <source>
        <dbReference type="ARBA" id="ARBA00004141"/>
    </source>
</evidence>
<evidence type="ECO:0000256" key="2">
    <source>
        <dbReference type="ARBA" id="ARBA00006214"/>
    </source>
</evidence>
<sequence>MSLIKKLILLFCLMGIAVSSYLLYGKLFGSEIICGISSCGTVNESKYSMLFDVPVSALGLLFYSGMAFVTIVKMDKLFLIGSIFGVLFSAYLSFIEAFVIHAWCQWCVLSAWITICLFLLGLRQFKLK</sequence>
<evidence type="ECO:0000256" key="6">
    <source>
        <dbReference type="ARBA" id="ARBA00023002"/>
    </source>
</evidence>
<evidence type="ECO:0000259" key="11">
    <source>
        <dbReference type="SMART" id="SM00756"/>
    </source>
</evidence>
<evidence type="ECO:0000313" key="13">
    <source>
        <dbReference type="Proteomes" id="UP000230683"/>
    </source>
</evidence>
<evidence type="ECO:0000256" key="8">
    <source>
        <dbReference type="ARBA" id="ARBA00023157"/>
    </source>
</evidence>
<dbReference type="InterPro" id="IPR012932">
    <property type="entry name" value="VKOR"/>
</dbReference>
<dbReference type="Gene3D" id="1.20.1440.130">
    <property type="entry name" value="VKOR domain"/>
    <property type="match status" value="1"/>
</dbReference>
<feature type="domain" description="Vitamin K epoxide reductase" evidence="11">
    <location>
        <begin position="1"/>
        <end position="125"/>
    </location>
</feature>